<name>A0A8J3N6T9_9CHLR</name>
<comment type="caution">
    <text evidence="1">The sequence shown here is derived from an EMBL/GenBank/DDBJ whole genome shotgun (WGS) entry which is preliminary data.</text>
</comment>
<dbReference type="EMBL" id="BNJK01000001">
    <property type="protein sequence ID" value="GHO96467.1"/>
    <property type="molecule type" value="Genomic_DNA"/>
</dbReference>
<dbReference type="Proteomes" id="UP000597444">
    <property type="component" value="Unassembled WGS sequence"/>
</dbReference>
<proteinExistence type="predicted"/>
<evidence type="ECO:0000313" key="2">
    <source>
        <dbReference type="Proteomes" id="UP000597444"/>
    </source>
</evidence>
<protein>
    <submittedName>
        <fullName evidence="1">Uncharacterized protein</fullName>
    </submittedName>
</protein>
<evidence type="ECO:0000313" key="1">
    <source>
        <dbReference type="EMBL" id="GHO96467.1"/>
    </source>
</evidence>
<keyword evidence="2" id="KW-1185">Reference proteome</keyword>
<gene>
    <name evidence="1" type="ORF">KSF_065150</name>
</gene>
<reference evidence="1" key="1">
    <citation type="submission" date="2020-10" db="EMBL/GenBank/DDBJ databases">
        <title>Taxonomic study of unclassified bacteria belonging to the class Ktedonobacteria.</title>
        <authorList>
            <person name="Yabe S."/>
            <person name="Wang C.M."/>
            <person name="Zheng Y."/>
            <person name="Sakai Y."/>
            <person name="Cavaletti L."/>
            <person name="Monciardini P."/>
            <person name="Donadio S."/>
        </authorList>
    </citation>
    <scope>NUCLEOTIDE SEQUENCE</scope>
    <source>
        <strain evidence="1">ID150040</strain>
    </source>
</reference>
<sequence length="67" mass="7597">MTLGVSPTQLAQANQQEGIARTLSGRFFVRRCVTQRQMLTKRKVDASRKMRQVPVEHLLGNKKNISS</sequence>
<organism evidence="1 2">
    <name type="scientific">Reticulibacter mediterranei</name>
    <dbReference type="NCBI Taxonomy" id="2778369"/>
    <lineage>
        <taxon>Bacteria</taxon>
        <taxon>Bacillati</taxon>
        <taxon>Chloroflexota</taxon>
        <taxon>Ktedonobacteria</taxon>
        <taxon>Ktedonobacterales</taxon>
        <taxon>Reticulibacteraceae</taxon>
        <taxon>Reticulibacter</taxon>
    </lineage>
</organism>
<dbReference type="AlphaFoldDB" id="A0A8J3N6T9"/>
<accession>A0A8J3N6T9</accession>